<protein>
    <recommendedName>
        <fullName evidence="2">GIY-YIG domain-containing protein</fullName>
    </recommendedName>
</protein>
<evidence type="ECO:0000313" key="3">
    <source>
        <dbReference type="EMBL" id="TGY61359.1"/>
    </source>
</evidence>
<keyword evidence="4" id="KW-1185">Reference proteome</keyword>
<comment type="caution">
    <text evidence="3">The sequence shown here is derived from an EMBL/GenBank/DDBJ whole genome shotgun (WGS) entry which is preliminary data.</text>
</comment>
<dbReference type="SUPFAM" id="SSF48371">
    <property type="entry name" value="ARM repeat"/>
    <property type="match status" value="1"/>
</dbReference>
<dbReference type="OrthoDB" id="9797095at2"/>
<dbReference type="Gene3D" id="3.40.1440.10">
    <property type="entry name" value="GIY-YIG endonuclease"/>
    <property type="match status" value="1"/>
</dbReference>
<dbReference type="RefSeq" id="WP_136013081.1">
    <property type="nucleotide sequence ID" value="NZ_SRYE01000005.1"/>
</dbReference>
<gene>
    <name evidence="3" type="ORF">E5334_08085</name>
</gene>
<dbReference type="Pfam" id="PF08713">
    <property type="entry name" value="DNA_alkylation"/>
    <property type="match status" value="1"/>
</dbReference>
<dbReference type="CDD" id="cd10456">
    <property type="entry name" value="GIY-YIG_UPF0213"/>
    <property type="match status" value="1"/>
</dbReference>
<accession>A0A4S2EXZ7</accession>
<evidence type="ECO:0000313" key="4">
    <source>
        <dbReference type="Proteomes" id="UP000310263"/>
    </source>
</evidence>
<organism evidence="3 4">
    <name type="scientific">Muricaecibacterium torontonense</name>
    <dbReference type="NCBI Taxonomy" id="3032871"/>
    <lineage>
        <taxon>Bacteria</taxon>
        <taxon>Bacillati</taxon>
        <taxon>Actinomycetota</taxon>
        <taxon>Coriobacteriia</taxon>
        <taxon>Coriobacteriales</taxon>
        <taxon>Atopobiaceae</taxon>
        <taxon>Muricaecibacterium</taxon>
    </lineage>
</organism>
<comment type="similarity">
    <text evidence="1">Belongs to the UPF0213 family.</text>
</comment>
<dbReference type="Pfam" id="PF01541">
    <property type="entry name" value="GIY-YIG"/>
    <property type="match status" value="1"/>
</dbReference>
<dbReference type="PROSITE" id="PS50164">
    <property type="entry name" value="GIY_YIG"/>
    <property type="match status" value="1"/>
</dbReference>
<dbReference type="InterPro" id="IPR035901">
    <property type="entry name" value="GIY-YIG_endonuc_sf"/>
</dbReference>
<dbReference type="PANTHER" id="PTHR34477">
    <property type="entry name" value="UPF0213 PROTEIN YHBQ"/>
    <property type="match status" value="1"/>
</dbReference>
<dbReference type="AlphaFoldDB" id="A0A4S2EXZ7"/>
<dbReference type="PANTHER" id="PTHR34477:SF1">
    <property type="entry name" value="UPF0213 PROTEIN YHBQ"/>
    <property type="match status" value="1"/>
</dbReference>
<proteinExistence type="inferred from homology"/>
<dbReference type="CDD" id="cd06561">
    <property type="entry name" value="AlkD_like"/>
    <property type="match status" value="1"/>
</dbReference>
<dbReference type="SUPFAM" id="SSF82771">
    <property type="entry name" value="GIY-YIG endonuclease"/>
    <property type="match status" value="1"/>
</dbReference>
<dbReference type="Gene3D" id="1.25.10.90">
    <property type="match status" value="1"/>
</dbReference>
<dbReference type="InterPro" id="IPR016024">
    <property type="entry name" value="ARM-type_fold"/>
</dbReference>
<dbReference type="InterPro" id="IPR000305">
    <property type="entry name" value="GIY-YIG_endonuc"/>
</dbReference>
<dbReference type="Proteomes" id="UP000310263">
    <property type="component" value="Unassembled WGS sequence"/>
</dbReference>
<reference evidence="3 4" key="1">
    <citation type="submission" date="2019-04" db="EMBL/GenBank/DDBJ databases">
        <title>Microbes associate with the intestines of laboratory mice.</title>
        <authorList>
            <person name="Navarre W."/>
            <person name="Wong E."/>
            <person name="Huang K."/>
            <person name="Tropini C."/>
            <person name="Ng K."/>
            <person name="Yu B."/>
        </authorList>
    </citation>
    <scope>NUCLEOTIDE SEQUENCE [LARGE SCALE GENOMIC DNA]</scope>
    <source>
        <strain evidence="3 4">NM07_P-09</strain>
    </source>
</reference>
<feature type="domain" description="GIY-YIG" evidence="2">
    <location>
        <begin position="5"/>
        <end position="80"/>
    </location>
</feature>
<evidence type="ECO:0000256" key="1">
    <source>
        <dbReference type="ARBA" id="ARBA00007435"/>
    </source>
</evidence>
<name>A0A4S2EXZ7_9ACTN</name>
<dbReference type="EMBL" id="SRYE01000005">
    <property type="protein sequence ID" value="TGY61359.1"/>
    <property type="molecule type" value="Genomic_DNA"/>
</dbReference>
<evidence type="ECO:0000259" key="2">
    <source>
        <dbReference type="PROSITE" id="PS50164"/>
    </source>
</evidence>
<dbReference type="InterPro" id="IPR014825">
    <property type="entry name" value="DNA_alkylation"/>
</dbReference>
<dbReference type="InterPro" id="IPR050190">
    <property type="entry name" value="UPF0213_domain"/>
</dbReference>
<sequence>MAEPFAHYMYVLECEDGSLYTGYSPDVEARLAAHKKGQGARYTQAHRPLRLVAQARFYTKGRALSAEAHFKKLSHTQKDRLLAMAAHRPLEDVLVAKLDGFPEDTASEFVARSLAQARKPSLKAFNQKLLPTLDAATIVGVPTSELRRIAKDLVSRSDARSFLSQLPHAYFEESLVQALAVGFLGSYEEALAAVERLLPYVDNWAVCDQIPLGPFSGHEQELAEPLARWCTSDQCYVMRFGLRVLMRYFLGERSCGRVLGYVAVTRLSGAPDVPETGSEAYYVDKARAWLLAEALAAQPETTIPYLEPSGLVDEWTRRAAIQKARESHKISDEVKNYLKTLPRRPLG</sequence>